<keyword evidence="2" id="KW-1185">Reference proteome</keyword>
<dbReference type="RefSeq" id="WP_280742260.1">
    <property type="nucleotide sequence ID" value="NZ_JAATJE010000001.1"/>
</dbReference>
<dbReference type="EMBL" id="JAATJE010000001">
    <property type="protein sequence ID" value="NJC34189.1"/>
    <property type="molecule type" value="Genomic_DNA"/>
</dbReference>
<organism evidence="1 2">
    <name type="scientific">Sphingomonas jejuensis</name>
    <dbReference type="NCBI Taxonomy" id="904715"/>
    <lineage>
        <taxon>Bacteria</taxon>
        <taxon>Pseudomonadati</taxon>
        <taxon>Pseudomonadota</taxon>
        <taxon>Alphaproteobacteria</taxon>
        <taxon>Sphingomonadales</taxon>
        <taxon>Sphingomonadaceae</taxon>
        <taxon>Sphingomonas</taxon>
    </lineage>
</organism>
<proteinExistence type="predicted"/>
<reference evidence="1 2" key="1">
    <citation type="submission" date="2020-03" db="EMBL/GenBank/DDBJ databases">
        <title>Genomic Encyclopedia of Type Strains, Phase IV (KMG-IV): sequencing the most valuable type-strain genomes for metagenomic binning, comparative biology and taxonomic classification.</title>
        <authorList>
            <person name="Goeker M."/>
        </authorList>
    </citation>
    <scope>NUCLEOTIDE SEQUENCE [LARGE SCALE GENOMIC DNA]</scope>
    <source>
        <strain evidence="1 2">DSM 27651</strain>
    </source>
</reference>
<accession>A0ABX0XLS4</accession>
<name>A0ABX0XLS4_9SPHN</name>
<evidence type="ECO:0000313" key="2">
    <source>
        <dbReference type="Proteomes" id="UP000734218"/>
    </source>
</evidence>
<evidence type="ECO:0000313" key="1">
    <source>
        <dbReference type="EMBL" id="NJC34189.1"/>
    </source>
</evidence>
<sequence length="41" mass="4612">MDKRPLASVNLIAVAPARDIHHRWSLVVNRDLFGTILVETS</sequence>
<protein>
    <submittedName>
        <fullName evidence="1">Uncharacterized protein</fullName>
    </submittedName>
</protein>
<comment type="caution">
    <text evidence="1">The sequence shown here is derived from an EMBL/GenBank/DDBJ whole genome shotgun (WGS) entry which is preliminary data.</text>
</comment>
<dbReference type="Proteomes" id="UP000734218">
    <property type="component" value="Unassembled WGS sequence"/>
</dbReference>
<gene>
    <name evidence="1" type="ORF">GGR88_001663</name>
</gene>